<feature type="region of interest" description="Disordered" evidence="7">
    <location>
        <begin position="1"/>
        <end position="26"/>
    </location>
</feature>
<dbReference type="GO" id="GO:0017136">
    <property type="term" value="F:histone deacetylase activity, NAD-dependent"/>
    <property type="evidence" value="ECO:0007669"/>
    <property type="project" value="TreeGrafter"/>
</dbReference>
<evidence type="ECO:0000313" key="9">
    <source>
        <dbReference type="EMBL" id="CAD9676831.1"/>
    </source>
</evidence>
<protein>
    <recommendedName>
        <fullName evidence="8">Deacetylase sirtuin-type domain-containing protein</fullName>
    </recommendedName>
</protein>
<dbReference type="GO" id="GO:0046872">
    <property type="term" value="F:metal ion binding"/>
    <property type="evidence" value="ECO:0007669"/>
    <property type="project" value="UniProtKB-KW"/>
</dbReference>
<dbReference type="PANTHER" id="PTHR11085:SF6">
    <property type="entry name" value="NAD-DEPENDENT PROTEIN DEACETYLASE SIRTUIN-2"/>
    <property type="match status" value="1"/>
</dbReference>
<evidence type="ECO:0000256" key="5">
    <source>
        <dbReference type="ARBA" id="ARBA00023027"/>
    </source>
</evidence>
<evidence type="ECO:0000259" key="8">
    <source>
        <dbReference type="PROSITE" id="PS50305"/>
    </source>
</evidence>
<dbReference type="InterPro" id="IPR029035">
    <property type="entry name" value="DHS-like_NAD/FAD-binding_dom"/>
</dbReference>
<feature type="domain" description="Deacetylase sirtuin-type" evidence="8">
    <location>
        <begin position="87"/>
        <end position="365"/>
    </location>
</feature>
<feature type="compositionally biased region" description="Basic residues" evidence="7">
    <location>
        <begin position="1"/>
        <end position="10"/>
    </location>
</feature>
<evidence type="ECO:0000256" key="1">
    <source>
        <dbReference type="ARBA" id="ARBA00001947"/>
    </source>
</evidence>
<accession>A0A7S2WA06</accession>
<dbReference type="Gene3D" id="3.40.50.1220">
    <property type="entry name" value="TPP-binding domain"/>
    <property type="match status" value="1"/>
</dbReference>
<evidence type="ECO:0000256" key="6">
    <source>
        <dbReference type="PROSITE-ProRule" id="PRU00236"/>
    </source>
</evidence>
<keyword evidence="2" id="KW-0808">Transferase</keyword>
<keyword evidence="3 6" id="KW-0479">Metal-binding</keyword>
<dbReference type="PROSITE" id="PS50305">
    <property type="entry name" value="SIRTUIN"/>
    <property type="match status" value="1"/>
</dbReference>
<feature type="binding site" evidence="6">
    <location>
        <position position="251"/>
    </location>
    <ligand>
        <name>Zn(2+)</name>
        <dbReference type="ChEBI" id="CHEBI:29105"/>
    </ligand>
</feature>
<dbReference type="InterPro" id="IPR050134">
    <property type="entry name" value="NAD-dep_sirtuin_deacylases"/>
</dbReference>
<dbReference type="GO" id="GO:0005634">
    <property type="term" value="C:nucleus"/>
    <property type="evidence" value="ECO:0007669"/>
    <property type="project" value="TreeGrafter"/>
</dbReference>
<feature type="compositionally biased region" description="Basic residues" evidence="7">
    <location>
        <begin position="47"/>
        <end position="66"/>
    </location>
</feature>
<evidence type="ECO:0000256" key="7">
    <source>
        <dbReference type="SAM" id="MobiDB-lite"/>
    </source>
</evidence>
<comment type="cofactor">
    <cofactor evidence="1">
        <name>Zn(2+)</name>
        <dbReference type="ChEBI" id="CHEBI:29105"/>
    </cofactor>
</comment>
<dbReference type="CDD" id="cd01408">
    <property type="entry name" value="SIRT1"/>
    <property type="match status" value="1"/>
</dbReference>
<dbReference type="Gene3D" id="3.30.1600.10">
    <property type="entry name" value="SIR2/SIRT2 'Small Domain"/>
    <property type="match status" value="1"/>
</dbReference>
<gene>
    <name evidence="9" type="ORF">QSP1433_LOCUS5554</name>
</gene>
<sequence length="593" mass="66371">MVRRRSRKSSRGSAKIPSRKENRSNSGNVEFYDYFLGKENEFVPVRKGGRRRRNSVKRLRSRRTSSRRMGNTQGSLGELDPEEQERVLDFDCSAKHIIEKLKEGEYKNVVVMAGAGISVSCGIPDFRTPGSGLYDNLKRYNLPSPESVFELDYFKETKGHAFYKLAKEMWPDNFHPSPTHLFIRMLNDKGYLSRCFTQNIDTLERAAGVSNEKLVEAHGSFATASCIKCKQAYDQDECKKNILKGQVPIRCCKAGCGGLVKPDIVFFGEGLPGKFEICSKTDLPKADLLIIMGTSLTVHPFASLVEMVSPECPRLLLNMKPVNVRSPSDGIMGLRLRQAENYRDVMIEGTCDDAVRAICDGLEWRDELEKLVEEYQSKVGVEKEPIDVAKSFPNMAPGGLAYNWRIGKENAPPLPSLTPPTFVPESFETDQLEGAAEASEANMAVFAIEEYTKLTKGGALTAMLCLIDDAHTAWDLSHSVALVNMTDSFIDFETIQNCVELTEPMTQQNGRQKCSYHQLVFNIPYEQHNEYQLWYVDTSSGKVTMRWGPFVTSEASGDEEQKVQGIGSLEADIDDIVQSMADLPAHLQSPSEE</sequence>
<feature type="binding site" evidence="6">
    <location>
        <position position="256"/>
    </location>
    <ligand>
        <name>Zn(2+)</name>
        <dbReference type="ChEBI" id="CHEBI:29105"/>
    </ligand>
</feature>
<evidence type="ECO:0000256" key="2">
    <source>
        <dbReference type="ARBA" id="ARBA00022679"/>
    </source>
</evidence>
<keyword evidence="5" id="KW-0520">NAD</keyword>
<evidence type="ECO:0000256" key="3">
    <source>
        <dbReference type="ARBA" id="ARBA00022723"/>
    </source>
</evidence>
<feature type="binding site" evidence="6">
    <location>
        <position position="226"/>
    </location>
    <ligand>
        <name>Zn(2+)</name>
        <dbReference type="ChEBI" id="CHEBI:29105"/>
    </ligand>
</feature>
<dbReference type="InterPro" id="IPR026591">
    <property type="entry name" value="Sirtuin_cat_small_dom_sf"/>
</dbReference>
<dbReference type="EMBL" id="HBHK01009010">
    <property type="protein sequence ID" value="CAD9676831.1"/>
    <property type="molecule type" value="Transcribed_RNA"/>
</dbReference>
<proteinExistence type="predicted"/>
<dbReference type="Pfam" id="PF02146">
    <property type="entry name" value="SIR2"/>
    <property type="match status" value="1"/>
</dbReference>
<dbReference type="AlphaFoldDB" id="A0A7S2WA06"/>
<evidence type="ECO:0000256" key="4">
    <source>
        <dbReference type="ARBA" id="ARBA00022833"/>
    </source>
</evidence>
<dbReference type="PANTHER" id="PTHR11085">
    <property type="entry name" value="NAD-DEPENDENT PROTEIN DEACYLASE SIRTUIN-5, MITOCHONDRIAL-RELATED"/>
    <property type="match status" value="1"/>
</dbReference>
<feature type="binding site" evidence="6">
    <location>
        <position position="229"/>
    </location>
    <ligand>
        <name>Zn(2+)</name>
        <dbReference type="ChEBI" id="CHEBI:29105"/>
    </ligand>
</feature>
<name>A0A7S2WA06_9STRA</name>
<dbReference type="InterPro" id="IPR003000">
    <property type="entry name" value="Sirtuin"/>
</dbReference>
<keyword evidence="4 6" id="KW-0862">Zinc</keyword>
<feature type="region of interest" description="Disordered" evidence="7">
    <location>
        <begin position="46"/>
        <end position="80"/>
    </location>
</feature>
<dbReference type="GO" id="GO:0070403">
    <property type="term" value="F:NAD+ binding"/>
    <property type="evidence" value="ECO:0007669"/>
    <property type="project" value="InterPro"/>
</dbReference>
<organism evidence="9">
    <name type="scientific">Mucochytrium quahogii</name>
    <dbReference type="NCBI Taxonomy" id="96639"/>
    <lineage>
        <taxon>Eukaryota</taxon>
        <taxon>Sar</taxon>
        <taxon>Stramenopiles</taxon>
        <taxon>Bigyra</taxon>
        <taxon>Labyrinthulomycetes</taxon>
        <taxon>Thraustochytrida</taxon>
        <taxon>Thraustochytriidae</taxon>
        <taxon>Mucochytrium</taxon>
    </lineage>
</organism>
<dbReference type="SUPFAM" id="SSF52467">
    <property type="entry name" value="DHS-like NAD/FAD-binding domain"/>
    <property type="match status" value="1"/>
</dbReference>
<reference evidence="9" key="1">
    <citation type="submission" date="2021-01" db="EMBL/GenBank/DDBJ databases">
        <authorList>
            <person name="Corre E."/>
            <person name="Pelletier E."/>
            <person name="Niang G."/>
            <person name="Scheremetjew M."/>
            <person name="Finn R."/>
            <person name="Kale V."/>
            <person name="Holt S."/>
            <person name="Cochrane G."/>
            <person name="Meng A."/>
            <person name="Brown T."/>
            <person name="Cohen L."/>
        </authorList>
    </citation>
    <scope>NUCLEOTIDE SEQUENCE</scope>
    <source>
        <strain evidence="9">NY070348D</strain>
    </source>
</reference>
<feature type="active site" description="Proton acceptor" evidence="6">
    <location>
        <position position="218"/>
    </location>
</feature>
<dbReference type="InterPro" id="IPR026590">
    <property type="entry name" value="Ssirtuin_cat_dom"/>
</dbReference>